<dbReference type="KEGG" id="ccx:COCOR_05471"/>
<sequence>MLEMAIEKGAVVMAPIDEVKAFLMLHGIETERTFYGLRGELECGGRRYLYKIGRAHDGGNDVSVRALPGRPTWWFWREDLNGIARLLLDARARVEEGQARSWLEALRQLDSTMSWLWPDDPDAT</sequence>
<dbReference type="HOGENOM" id="CLU_2000047_0_0_7"/>
<gene>
    <name evidence="1" type="ordered locus">COCOR_05471</name>
</gene>
<evidence type="ECO:0000313" key="2">
    <source>
        <dbReference type="Proteomes" id="UP000007587"/>
    </source>
</evidence>
<protein>
    <submittedName>
        <fullName evidence="1">Uncharacterized protein</fullName>
    </submittedName>
</protein>
<name>H8MZ35_CORCM</name>
<accession>H8MZ35</accession>
<dbReference type="AlphaFoldDB" id="H8MZ35"/>
<reference evidence="1 2" key="1">
    <citation type="journal article" date="2012" name="J. Bacteriol.">
        <title>Complete Genome Sequence of the Fruiting Myxobacterium Corallococcus coralloides DSM 2259.</title>
        <authorList>
            <person name="Huntley S."/>
            <person name="Zhang Y."/>
            <person name="Treuner-Lange A."/>
            <person name="Kneip S."/>
            <person name="Sensen C.W."/>
            <person name="Sogaard-Andersen L."/>
        </authorList>
    </citation>
    <scope>NUCLEOTIDE SEQUENCE [LARGE SCALE GENOMIC DNA]</scope>
    <source>
        <strain evidence="2">ATCC 25202 / DSM 2259 / NBRC 100086 / M2</strain>
    </source>
</reference>
<dbReference type="EMBL" id="CP003389">
    <property type="protein sequence ID" value="AFE06390.1"/>
    <property type="molecule type" value="Genomic_DNA"/>
</dbReference>
<dbReference type="Proteomes" id="UP000007587">
    <property type="component" value="Chromosome"/>
</dbReference>
<evidence type="ECO:0000313" key="1">
    <source>
        <dbReference type="EMBL" id="AFE06390.1"/>
    </source>
</evidence>
<dbReference type="InParanoid" id="H8MZ35"/>
<dbReference type="STRING" id="1144275.COCOR_05471"/>
<reference evidence="2" key="2">
    <citation type="submission" date="2012-03" db="EMBL/GenBank/DDBJ databases">
        <title>Genome sequence of the fruiting myxobacterium Corallococcus coralloides DSM 2259.</title>
        <authorList>
            <person name="Huntley S."/>
            <person name="Zhang Y."/>
            <person name="Treuner-Lange A."/>
            <person name="Sensen C.W."/>
            <person name="Sogaard-Andersen L."/>
        </authorList>
    </citation>
    <scope>NUCLEOTIDE SEQUENCE [LARGE SCALE GENOMIC DNA]</scope>
    <source>
        <strain evidence="2">ATCC 25202 / DSM 2259 / NBRC 100086 / M2</strain>
    </source>
</reference>
<organism evidence="1 2">
    <name type="scientific">Corallococcus coralloides (strain ATCC 25202 / DSM 2259 / NBRC 100086 / M2)</name>
    <name type="common">Myxococcus coralloides</name>
    <dbReference type="NCBI Taxonomy" id="1144275"/>
    <lineage>
        <taxon>Bacteria</taxon>
        <taxon>Pseudomonadati</taxon>
        <taxon>Myxococcota</taxon>
        <taxon>Myxococcia</taxon>
        <taxon>Myxococcales</taxon>
        <taxon>Cystobacterineae</taxon>
        <taxon>Myxococcaceae</taxon>
        <taxon>Corallococcus</taxon>
    </lineage>
</organism>
<proteinExistence type="predicted"/>
<keyword evidence="2" id="KW-1185">Reference proteome</keyword>